<protein>
    <recommendedName>
        <fullName evidence="7">Zn(2)-C6 fungal-type domain-containing protein</fullName>
    </recommendedName>
</protein>
<reference evidence="8 9" key="1">
    <citation type="submission" date="2024-07" db="EMBL/GenBank/DDBJ databases">
        <title>Section-level genome sequencing and comparative genomics of Aspergillus sections Usti and Cavernicolus.</title>
        <authorList>
            <consortium name="Lawrence Berkeley National Laboratory"/>
            <person name="Nybo J.L."/>
            <person name="Vesth T.C."/>
            <person name="Theobald S."/>
            <person name="Frisvad J.C."/>
            <person name="Larsen T.O."/>
            <person name="Kjaerboelling I."/>
            <person name="Rothschild-Mancinelli K."/>
            <person name="Lyhne E.K."/>
            <person name="Kogle M.E."/>
            <person name="Barry K."/>
            <person name="Clum A."/>
            <person name="Na H."/>
            <person name="Ledsgaard L."/>
            <person name="Lin J."/>
            <person name="Lipzen A."/>
            <person name="Kuo A."/>
            <person name="Riley R."/>
            <person name="Mondo S."/>
            <person name="Labutti K."/>
            <person name="Haridas S."/>
            <person name="Pangalinan J."/>
            <person name="Salamov A.A."/>
            <person name="Simmons B.A."/>
            <person name="Magnuson J.K."/>
            <person name="Chen J."/>
            <person name="Drula E."/>
            <person name="Henrissat B."/>
            <person name="Wiebenga A."/>
            <person name="Lubbers R.J."/>
            <person name="Gomes A.C."/>
            <person name="Makela M.R."/>
            <person name="Stajich J."/>
            <person name="Grigoriev I.V."/>
            <person name="Mortensen U.H."/>
            <person name="De Vries R.P."/>
            <person name="Baker S.E."/>
            <person name="Andersen M.R."/>
        </authorList>
    </citation>
    <scope>NUCLEOTIDE SEQUENCE [LARGE SCALE GENOMIC DNA]</scope>
    <source>
        <strain evidence="8 9">CBS 209.92</strain>
    </source>
</reference>
<evidence type="ECO:0000259" key="7">
    <source>
        <dbReference type="PROSITE" id="PS50048"/>
    </source>
</evidence>
<evidence type="ECO:0000256" key="2">
    <source>
        <dbReference type="ARBA" id="ARBA00023015"/>
    </source>
</evidence>
<dbReference type="Proteomes" id="UP001610563">
    <property type="component" value="Unassembled WGS sequence"/>
</dbReference>
<dbReference type="InterPro" id="IPR050987">
    <property type="entry name" value="AtrR-like"/>
</dbReference>
<proteinExistence type="predicted"/>
<dbReference type="EMBL" id="JBFTWV010000201">
    <property type="protein sequence ID" value="KAL2783972.1"/>
    <property type="molecule type" value="Genomic_DNA"/>
</dbReference>
<keyword evidence="1" id="KW-0479">Metal-binding</keyword>
<keyword evidence="4" id="KW-0804">Transcription</keyword>
<dbReference type="InterPro" id="IPR007219">
    <property type="entry name" value="XnlR_reg_dom"/>
</dbReference>
<dbReference type="PROSITE" id="PS00463">
    <property type="entry name" value="ZN2_CY6_FUNGAL_1"/>
    <property type="match status" value="1"/>
</dbReference>
<dbReference type="Pfam" id="PF00172">
    <property type="entry name" value="Zn_clus"/>
    <property type="match status" value="1"/>
</dbReference>
<keyword evidence="9" id="KW-1185">Reference proteome</keyword>
<dbReference type="PANTHER" id="PTHR46910">
    <property type="entry name" value="TRANSCRIPTION FACTOR PDR1"/>
    <property type="match status" value="1"/>
</dbReference>
<dbReference type="Pfam" id="PF04082">
    <property type="entry name" value="Fungal_trans"/>
    <property type="match status" value="1"/>
</dbReference>
<feature type="domain" description="Zn(2)-C6 fungal-type" evidence="7">
    <location>
        <begin position="10"/>
        <end position="39"/>
    </location>
</feature>
<dbReference type="InterPro" id="IPR001138">
    <property type="entry name" value="Zn2Cys6_DnaBD"/>
</dbReference>
<dbReference type="InterPro" id="IPR036864">
    <property type="entry name" value="Zn2-C6_fun-type_DNA-bd_sf"/>
</dbReference>
<dbReference type="SUPFAM" id="SSF57701">
    <property type="entry name" value="Zn2/Cys6 DNA-binding domain"/>
    <property type="match status" value="1"/>
</dbReference>
<evidence type="ECO:0000313" key="8">
    <source>
        <dbReference type="EMBL" id="KAL2783972.1"/>
    </source>
</evidence>
<keyword evidence="2" id="KW-0805">Transcription regulation</keyword>
<evidence type="ECO:0000256" key="5">
    <source>
        <dbReference type="ARBA" id="ARBA00023242"/>
    </source>
</evidence>
<dbReference type="CDD" id="cd12148">
    <property type="entry name" value="fungal_TF_MHR"/>
    <property type="match status" value="1"/>
</dbReference>
<accession>A0ABR4FLP0</accession>
<comment type="caution">
    <text evidence="8">The sequence shown here is derived from an EMBL/GenBank/DDBJ whole genome shotgun (WGS) entry which is preliminary data.</text>
</comment>
<feature type="compositionally biased region" description="Basic residues" evidence="6">
    <location>
        <begin position="46"/>
        <end position="57"/>
    </location>
</feature>
<dbReference type="CDD" id="cd00067">
    <property type="entry name" value="GAL4"/>
    <property type="match status" value="1"/>
</dbReference>
<evidence type="ECO:0000256" key="6">
    <source>
        <dbReference type="SAM" id="MobiDB-lite"/>
    </source>
</evidence>
<keyword evidence="3" id="KW-0238">DNA-binding</keyword>
<dbReference type="SMART" id="SM00066">
    <property type="entry name" value="GAL4"/>
    <property type="match status" value="1"/>
</dbReference>
<dbReference type="PANTHER" id="PTHR46910:SF1">
    <property type="entry name" value="MISCELLANEOUS ZN(II)2CYS6 TRANSCRIPTION FACTOR (EUROFUNG)-RELATED"/>
    <property type="match status" value="1"/>
</dbReference>
<gene>
    <name evidence="8" type="ORF">BJX66DRAFT_317515</name>
</gene>
<evidence type="ECO:0000256" key="4">
    <source>
        <dbReference type="ARBA" id="ARBA00023163"/>
    </source>
</evidence>
<evidence type="ECO:0000313" key="9">
    <source>
        <dbReference type="Proteomes" id="UP001610563"/>
    </source>
</evidence>
<organism evidence="8 9">
    <name type="scientific">Aspergillus keveii</name>
    <dbReference type="NCBI Taxonomy" id="714993"/>
    <lineage>
        <taxon>Eukaryota</taxon>
        <taxon>Fungi</taxon>
        <taxon>Dikarya</taxon>
        <taxon>Ascomycota</taxon>
        <taxon>Pezizomycotina</taxon>
        <taxon>Eurotiomycetes</taxon>
        <taxon>Eurotiomycetidae</taxon>
        <taxon>Eurotiales</taxon>
        <taxon>Aspergillaceae</taxon>
        <taxon>Aspergillus</taxon>
        <taxon>Aspergillus subgen. Nidulantes</taxon>
    </lineage>
</organism>
<dbReference type="PROSITE" id="PS50048">
    <property type="entry name" value="ZN2_CY6_FUNGAL_2"/>
    <property type="match status" value="1"/>
</dbReference>
<evidence type="ECO:0000256" key="3">
    <source>
        <dbReference type="ARBA" id="ARBA00023125"/>
    </source>
</evidence>
<feature type="region of interest" description="Disordered" evidence="6">
    <location>
        <begin position="41"/>
        <end position="72"/>
    </location>
</feature>
<evidence type="ECO:0000256" key="1">
    <source>
        <dbReference type="ARBA" id="ARBA00022723"/>
    </source>
</evidence>
<sequence length="555" mass="61534">MPRSPELKRACDHCRKRKIKCDSTDPCSYCRSSSRSCSYDAPVGKRGPKGPRTRHLRSTVPVPNPPPAKVVHRNETPASRLATLVRLRDTLADSVGNELPGVSLSTVAHHCIAIYFCRSFPILHQASLCANVAYFFGLEGQDTPPTLDGVEDAGALALMRAFAVLTAFCAAQSFRYAKSALPFGGIVAPKFLVAARSMLHEYQDDDRRDPDVTSLQIRMLLSISFQQASGETGLAWHFVGEAGLIARRLRLYRESVLMQYTPLEAAMLRNVFWSLYTADASAECMQNRGVVLHEPLFDAELNLLDGAGQMPLIEADTSTSTVSLFEQQLSQSFHQIRRTWALAARLLRAIRAFGRTSHSIDPQLFSGTQQITALALMYSQFTAALDNMPRVLQPPVVFAQNDSTVTEFERQCYISLRYRLLSAYHYAKLRATHECKNLGLASVVGLRDGEATLANEQVNVARDFIHNLQSVEFHFLEELGEPEVEVIRGVGSILLAITQGSGDAISRQRALTHLNVLVDILARLDSQASAKLTTQLPHLDRLPGARRETSEWEKV</sequence>
<name>A0ABR4FLP0_9EURO</name>
<keyword evidence="5" id="KW-0539">Nucleus</keyword>
<dbReference type="Gene3D" id="4.10.240.10">
    <property type="entry name" value="Zn(2)-C6 fungal-type DNA-binding domain"/>
    <property type="match status" value="1"/>
</dbReference>